<dbReference type="GO" id="GO:0046872">
    <property type="term" value="F:metal ion binding"/>
    <property type="evidence" value="ECO:0007669"/>
    <property type="project" value="TreeGrafter"/>
</dbReference>
<gene>
    <name evidence="2" type="ORF">HUO07_08830</name>
</gene>
<evidence type="ECO:0000313" key="3">
    <source>
        <dbReference type="Proteomes" id="UP000589984"/>
    </source>
</evidence>
<organism evidence="2 3">
    <name type="scientific">Vreelandella maris</name>
    <dbReference type="NCBI Taxonomy" id="2729617"/>
    <lineage>
        <taxon>Bacteria</taxon>
        <taxon>Pseudomonadati</taxon>
        <taxon>Pseudomonadota</taxon>
        <taxon>Gammaproteobacteria</taxon>
        <taxon>Oceanospirillales</taxon>
        <taxon>Halomonadaceae</taxon>
        <taxon>Vreelandella</taxon>
    </lineage>
</organism>
<dbReference type="CDD" id="cd07756">
    <property type="entry name" value="CYTH-like_Pase_CHAD"/>
    <property type="match status" value="1"/>
</dbReference>
<dbReference type="InterPro" id="IPR033469">
    <property type="entry name" value="CYTH-like_dom_sf"/>
</dbReference>
<dbReference type="PANTHER" id="PTHR39569">
    <property type="entry name" value="INORGANIC TRIPHOSPHATASE"/>
    <property type="match status" value="1"/>
</dbReference>
<dbReference type="PANTHER" id="PTHR39569:SF1">
    <property type="entry name" value="INORGANIC TRIPHOSPHATASE"/>
    <property type="match status" value="1"/>
</dbReference>
<dbReference type="Gene3D" id="2.40.320.10">
    <property type="entry name" value="Hypothetical Protein Pfu-838710-001"/>
    <property type="match status" value="1"/>
</dbReference>
<dbReference type="EMBL" id="JABWCV010000008">
    <property type="protein sequence ID" value="NVF14276.1"/>
    <property type="molecule type" value="Genomic_DNA"/>
</dbReference>
<dbReference type="Pfam" id="PF01928">
    <property type="entry name" value="CYTH"/>
    <property type="match status" value="1"/>
</dbReference>
<dbReference type="SUPFAM" id="SSF55154">
    <property type="entry name" value="CYTH-like phosphatases"/>
    <property type="match status" value="1"/>
</dbReference>
<reference evidence="2 3" key="1">
    <citation type="submission" date="2020-06" db="EMBL/GenBank/DDBJ databases">
        <title>Halomonas sp. QX-1 draft genome sequence.</title>
        <authorList>
            <person name="Qiu X."/>
        </authorList>
    </citation>
    <scope>NUCLEOTIDE SEQUENCE [LARGE SCALE GENOMIC DNA]</scope>
    <source>
        <strain evidence="2 3">QX-1</strain>
    </source>
</reference>
<dbReference type="InterPro" id="IPR023577">
    <property type="entry name" value="CYTH_domain"/>
</dbReference>
<feature type="domain" description="CYTH" evidence="1">
    <location>
        <begin position="6"/>
        <end position="211"/>
    </location>
</feature>
<protein>
    <submittedName>
        <fullName evidence="2">CYTH domain-containing protein</fullName>
    </submittedName>
</protein>
<dbReference type="GO" id="GO:0050355">
    <property type="term" value="F:inorganic triphosphate phosphatase activity"/>
    <property type="evidence" value="ECO:0007669"/>
    <property type="project" value="InterPro"/>
</dbReference>
<comment type="caution">
    <text evidence="2">The sequence shown here is derived from an EMBL/GenBank/DDBJ whole genome shotgun (WGS) entry which is preliminary data.</text>
</comment>
<evidence type="ECO:0000313" key="2">
    <source>
        <dbReference type="EMBL" id="NVF14276.1"/>
    </source>
</evidence>
<accession>A0A7Y6RCD5</accession>
<dbReference type="AlphaFoldDB" id="A0A7Y6RCD5"/>
<proteinExistence type="predicted"/>
<dbReference type="RefSeq" id="WP_176303265.1">
    <property type="nucleotide sequence ID" value="NZ_JABWCV010000008.1"/>
</dbReference>
<dbReference type="InterPro" id="IPR039013">
    <property type="entry name" value="YgiF"/>
</dbReference>
<dbReference type="Proteomes" id="UP000589984">
    <property type="component" value="Unassembled WGS sequence"/>
</dbReference>
<dbReference type="PROSITE" id="PS51707">
    <property type="entry name" value="CYTH"/>
    <property type="match status" value="1"/>
</dbReference>
<sequence length="304" mass="33006">MKKPIPMEVELKLALAPEGPATLCNHPFLVSKPSHQHTLTNTYFDTPEGDLAKAHIALRLRKIDGKVLQTVKTAGQGGGGLSQRQEWEWQVPGHELDLVALAELPPFQGQLSSVLNTLAPQLSTDFTRRSWQLTDGLVNPGSTNQRSHIELVLDEGEIVSGGYSTPIREVELELKDGDPEALWALALTLSEQVPLRPSDSSKASRGNALSNQHWPLPEAHSPAEWLHRATLALDAYHDSQQASFLTDAQQALATLADHPALDADARTYAQALTGGLDTHGQPSTAYGNAALALAHRLAYQTELR</sequence>
<keyword evidence="3" id="KW-1185">Reference proteome</keyword>
<dbReference type="SMART" id="SM01118">
    <property type="entry name" value="CYTH"/>
    <property type="match status" value="1"/>
</dbReference>
<evidence type="ECO:0000259" key="1">
    <source>
        <dbReference type="PROSITE" id="PS51707"/>
    </source>
</evidence>
<name>A0A7Y6RCD5_9GAMM</name>